<keyword evidence="1" id="KW-0732">Signal</keyword>
<protein>
    <submittedName>
        <fullName evidence="2">Uncharacterized protein</fullName>
    </submittedName>
</protein>
<sequence>MMMRKLIFLSLMWALGSGPLSAQAHKHDASKTEEISCQLGQFQIVAE</sequence>
<name>A0ABW5D5M3_9BACT</name>
<dbReference type="RefSeq" id="WP_386819129.1">
    <property type="nucleotide sequence ID" value="NZ_JBHUIT010000003.1"/>
</dbReference>
<keyword evidence="3" id="KW-1185">Reference proteome</keyword>
<organism evidence="2 3">
    <name type="scientific">Luteolibacter algae</name>
    <dbReference type="NCBI Taxonomy" id="454151"/>
    <lineage>
        <taxon>Bacteria</taxon>
        <taxon>Pseudomonadati</taxon>
        <taxon>Verrucomicrobiota</taxon>
        <taxon>Verrucomicrobiia</taxon>
        <taxon>Verrucomicrobiales</taxon>
        <taxon>Verrucomicrobiaceae</taxon>
        <taxon>Luteolibacter</taxon>
    </lineage>
</organism>
<gene>
    <name evidence="2" type="ORF">ACFSSA_05655</name>
</gene>
<dbReference type="Proteomes" id="UP001597375">
    <property type="component" value="Unassembled WGS sequence"/>
</dbReference>
<evidence type="ECO:0000256" key="1">
    <source>
        <dbReference type="SAM" id="SignalP"/>
    </source>
</evidence>
<evidence type="ECO:0000313" key="2">
    <source>
        <dbReference type="EMBL" id="MFD2256152.1"/>
    </source>
</evidence>
<accession>A0ABW5D5M3</accession>
<feature type="chain" id="PRO_5045379759" evidence="1">
    <location>
        <begin position="23"/>
        <end position="47"/>
    </location>
</feature>
<feature type="signal peptide" evidence="1">
    <location>
        <begin position="1"/>
        <end position="22"/>
    </location>
</feature>
<comment type="caution">
    <text evidence="2">The sequence shown here is derived from an EMBL/GenBank/DDBJ whole genome shotgun (WGS) entry which is preliminary data.</text>
</comment>
<reference evidence="3" key="1">
    <citation type="journal article" date="2019" name="Int. J. Syst. Evol. Microbiol.">
        <title>The Global Catalogue of Microorganisms (GCM) 10K type strain sequencing project: providing services to taxonomists for standard genome sequencing and annotation.</title>
        <authorList>
            <consortium name="The Broad Institute Genomics Platform"/>
            <consortium name="The Broad Institute Genome Sequencing Center for Infectious Disease"/>
            <person name="Wu L."/>
            <person name="Ma J."/>
        </authorList>
    </citation>
    <scope>NUCLEOTIDE SEQUENCE [LARGE SCALE GENOMIC DNA]</scope>
    <source>
        <strain evidence="3">CGMCC 4.7106</strain>
    </source>
</reference>
<dbReference type="EMBL" id="JBHUIT010000003">
    <property type="protein sequence ID" value="MFD2256152.1"/>
    <property type="molecule type" value="Genomic_DNA"/>
</dbReference>
<proteinExistence type="predicted"/>
<evidence type="ECO:0000313" key="3">
    <source>
        <dbReference type="Proteomes" id="UP001597375"/>
    </source>
</evidence>